<protein>
    <submittedName>
        <fullName evidence="1">Uncharacterized protein</fullName>
    </submittedName>
</protein>
<reference evidence="1" key="1">
    <citation type="submission" date="2023-04" db="EMBL/GenBank/DDBJ databases">
        <title>A chromosome-level genome assembly of the parasitoid wasp Eretmocerus hayati.</title>
        <authorList>
            <person name="Zhong Y."/>
            <person name="Liu S."/>
            <person name="Liu Y."/>
        </authorList>
    </citation>
    <scope>NUCLEOTIDE SEQUENCE</scope>
    <source>
        <strain evidence="1">ZJU_SS_LIU_2023</strain>
    </source>
</reference>
<accession>A0ACC2PEQ7</accession>
<proteinExistence type="predicted"/>
<evidence type="ECO:0000313" key="2">
    <source>
        <dbReference type="Proteomes" id="UP001239111"/>
    </source>
</evidence>
<name>A0ACC2PEQ7_9HYME</name>
<evidence type="ECO:0000313" key="1">
    <source>
        <dbReference type="EMBL" id="KAJ8681932.1"/>
    </source>
</evidence>
<comment type="caution">
    <text evidence="1">The sequence shown here is derived from an EMBL/GenBank/DDBJ whole genome shotgun (WGS) entry which is preliminary data.</text>
</comment>
<gene>
    <name evidence="1" type="ORF">QAD02_017724</name>
</gene>
<organism evidence="1 2">
    <name type="scientific">Eretmocerus hayati</name>
    <dbReference type="NCBI Taxonomy" id="131215"/>
    <lineage>
        <taxon>Eukaryota</taxon>
        <taxon>Metazoa</taxon>
        <taxon>Ecdysozoa</taxon>
        <taxon>Arthropoda</taxon>
        <taxon>Hexapoda</taxon>
        <taxon>Insecta</taxon>
        <taxon>Pterygota</taxon>
        <taxon>Neoptera</taxon>
        <taxon>Endopterygota</taxon>
        <taxon>Hymenoptera</taxon>
        <taxon>Apocrita</taxon>
        <taxon>Proctotrupomorpha</taxon>
        <taxon>Chalcidoidea</taxon>
        <taxon>Aphelinidae</taxon>
        <taxon>Aphelininae</taxon>
        <taxon>Eretmocerus</taxon>
    </lineage>
</organism>
<sequence length="888" mass="100009">MDDNNCTFLGQHISAADTGNQTRLRNVIRSKNKALVKKLLESGVEAKGYRMNISYDRPLHLAVISRSFETVKLLLDAGADINENNWNDETALTLAARIENTSIVDLLLSGDVKNYSNIHNNFSHLHIACMRNKVDLVKKLLLLNQGTDVNLTVKENSDAKQMTALHLAHYYQNEEIMDSILAKHKYEFRNPVSAEGISHFHIACIRDNVTIVEHFLKSGIDVNLKIVSPAWRGWSLMHFAIYYECPNVMKLLMTSKICFASSNFFAILKFSFRMGQQTIYDMCPDRRATFGKIDDQCQHLTELHHACIQNDVAKIKELLSSEKISVPSDFNVPIWTGCTAVHLAARSKSADVFQFLLDHGANLTLQDNGNKTALHIAFEKRQFGIVDSIVKSWDKDSRNLTDNTGLSVFHILCSTDESEKVIENLISNGTNINAAVGNESALWAGFRPIHFATIFLKPSNVSILLQHGADILVKNGLDGYTALHLAMKRNFLDRAKLLVENGADFLIMNRNGETPLECAVSQLGFDYWDEGDAESLFPLDRMTFEYLKPSHFHLACALGFVNVVKHFLQNGVCADLKAKFMNSVNDARQTPLHSIFIEYPNEISQKQITHLLLENGSDVDARDFLLETPLHCVSSSSGDLEAMRILISYGADVNAQDLYGQTPLHKVTKSYLVKENSKKKMVLLLENGANINIMSERGRTCLSMLSNNQLVGVDDVRKDCCIILLQHVSKLKAIGLHVSDVNQKACEKLMKKCNGSFDETVFVNKCNKELELMVNFDINSFTKLHDILFMSSDEMVFHCKNVVLQTLVNSDEFFEKFRIYGFLIRLQLKRGRIRGLISTESEESLVQLSGKPLPSLCSEIIFQHLTNRDLKNIILSTKGFNTVSDKKL</sequence>
<keyword evidence="2" id="KW-1185">Reference proteome</keyword>
<dbReference type="EMBL" id="CM056741">
    <property type="protein sequence ID" value="KAJ8681932.1"/>
    <property type="molecule type" value="Genomic_DNA"/>
</dbReference>
<dbReference type="Proteomes" id="UP001239111">
    <property type="component" value="Chromosome 1"/>
</dbReference>